<sequence length="655" mass="74923">MAEVLGIISSGVAIGKATAAIPNSLIKLNELWNEFRDVPEDLAFLVRQIEILHLLFEENENQVSRARHISPPQSVERAIKLVNNGAQELEALVEELQGGLKQRQGWKAKVATAKVVLKSHQIKRCKSRLKATVTLLNLAKQCQMTYLASMMEEVNQLQKIRSGDTDGENESSSLQISTKETKHRRGPNAELAFRFKLRFLSRQWNLCVYRSQVGWDCGFRTWNMVSVDSPVARCISLDDVNALRQLFETGAASPFDLICNGSSDSQPNTLLTCSVAYGSHKSCHLLLNQGLNAYEESIEHPRSIFLFLLWISYQSAGRNAAPEIGRHQIYLSIGEMLLQNFQRIDFRPSLRRNGLEYGLLSCFRGTLVAFQLIQAAYCPNYHESSFEHRARIAKDLLRYNTPDTTMAALGTISSLGIDQLLAPVWWLSDTTTTLFDAVAYKFGLALFEPWYQPSSREVYKPLWDFSYVEQENGVTFRLLFDPDKYPMCGWQALVRQILNKGADLNRCGLFGTPLIRMLRGAYSLSWWYSFELNDPLGDVCFCDRPFQHQHRRGEEALLTWLQTLQGFGIDLERYGKTEHKLFYQESSSWRNLEFLIPGRGEEVYPLRLIGLQVGPEPEDWKVWLSEPSDEFAGDFWDMLEHPERTIPGAWDDFTW</sequence>
<organism evidence="2 3">
    <name type="scientific">Hyaloscypha bicolor E</name>
    <dbReference type="NCBI Taxonomy" id="1095630"/>
    <lineage>
        <taxon>Eukaryota</taxon>
        <taxon>Fungi</taxon>
        <taxon>Dikarya</taxon>
        <taxon>Ascomycota</taxon>
        <taxon>Pezizomycotina</taxon>
        <taxon>Leotiomycetes</taxon>
        <taxon>Helotiales</taxon>
        <taxon>Hyaloscyphaceae</taxon>
        <taxon>Hyaloscypha</taxon>
        <taxon>Hyaloscypha bicolor</taxon>
    </lineage>
</organism>
<dbReference type="OrthoDB" id="3200163at2759"/>
<dbReference type="InParanoid" id="A0A2J6TV58"/>
<dbReference type="AlphaFoldDB" id="A0A2J6TV58"/>
<accession>A0A2J6TV58</accession>
<evidence type="ECO:0000256" key="1">
    <source>
        <dbReference type="SAM" id="MobiDB-lite"/>
    </source>
</evidence>
<evidence type="ECO:0000313" key="2">
    <source>
        <dbReference type="EMBL" id="PMD66912.1"/>
    </source>
</evidence>
<proteinExistence type="predicted"/>
<gene>
    <name evidence="2" type="ORF">K444DRAFT_658111</name>
</gene>
<dbReference type="GeneID" id="36594297"/>
<name>A0A2J6TV58_9HELO</name>
<reference evidence="2 3" key="1">
    <citation type="submission" date="2016-04" db="EMBL/GenBank/DDBJ databases">
        <title>A degradative enzymes factory behind the ericoid mycorrhizal symbiosis.</title>
        <authorList>
            <consortium name="DOE Joint Genome Institute"/>
            <person name="Martino E."/>
            <person name="Morin E."/>
            <person name="Grelet G."/>
            <person name="Kuo A."/>
            <person name="Kohler A."/>
            <person name="Daghino S."/>
            <person name="Barry K."/>
            <person name="Choi C."/>
            <person name="Cichocki N."/>
            <person name="Clum A."/>
            <person name="Copeland A."/>
            <person name="Hainaut M."/>
            <person name="Haridas S."/>
            <person name="Labutti K."/>
            <person name="Lindquist E."/>
            <person name="Lipzen A."/>
            <person name="Khouja H.-R."/>
            <person name="Murat C."/>
            <person name="Ohm R."/>
            <person name="Olson A."/>
            <person name="Spatafora J."/>
            <person name="Veneault-Fourrey C."/>
            <person name="Henrissat B."/>
            <person name="Grigoriev I."/>
            <person name="Martin F."/>
            <person name="Perotto S."/>
        </authorList>
    </citation>
    <scope>NUCLEOTIDE SEQUENCE [LARGE SCALE GENOMIC DNA]</scope>
    <source>
        <strain evidence="2 3">E</strain>
    </source>
</reference>
<feature type="region of interest" description="Disordered" evidence="1">
    <location>
        <begin position="161"/>
        <end position="181"/>
    </location>
</feature>
<dbReference type="Proteomes" id="UP000235371">
    <property type="component" value="Unassembled WGS sequence"/>
</dbReference>
<dbReference type="RefSeq" id="XP_024743816.1">
    <property type="nucleotide sequence ID" value="XM_024886220.1"/>
</dbReference>
<keyword evidence="3" id="KW-1185">Reference proteome</keyword>
<dbReference type="EMBL" id="KZ613740">
    <property type="protein sequence ID" value="PMD66912.1"/>
    <property type="molecule type" value="Genomic_DNA"/>
</dbReference>
<evidence type="ECO:0008006" key="4">
    <source>
        <dbReference type="Google" id="ProtNLM"/>
    </source>
</evidence>
<evidence type="ECO:0000313" key="3">
    <source>
        <dbReference type="Proteomes" id="UP000235371"/>
    </source>
</evidence>
<protein>
    <recommendedName>
        <fullName evidence="4">NACHT-NTPase and P-loop NTPases N-terminal domain-containing protein</fullName>
    </recommendedName>
</protein>